<dbReference type="EMBL" id="WFLM01000002">
    <property type="protein sequence ID" value="KAB8039641.1"/>
    <property type="molecule type" value="Genomic_DNA"/>
</dbReference>
<evidence type="ECO:0008006" key="3">
    <source>
        <dbReference type="Google" id="ProtNLM"/>
    </source>
</evidence>
<gene>
    <name evidence="1" type="ORF">GCL60_05110</name>
</gene>
<reference evidence="1 2" key="1">
    <citation type="submission" date="2019-10" db="EMBL/GenBank/DDBJ databases">
        <title>New species of Slilvanegrellaceae.</title>
        <authorList>
            <person name="Pitt A."/>
            <person name="Hahn M.W."/>
        </authorList>
    </citation>
    <scope>NUCLEOTIDE SEQUENCE [LARGE SCALE GENOMIC DNA]</scope>
    <source>
        <strain evidence="1 2">SP-Ram-0.45-NSY-1</strain>
    </source>
</reference>
<accession>A0A6N6VUA4</accession>
<dbReference type="Proteomes" id="UP000437748">
    <property type="component" value="Unassembled WGS sequence"/>
</dbReference>
<dbReference type="Gene3D" id="3.40.630.30">
    <property type="match status" value="1"/>
</dbReference>
<keyword evidence="2" id="KW-1185">Reference proteome</keyword>
<comment type="caution">
    <text evidence="1">The sequence shown here is derived from an EMBL/GenBank/DDBJ whole genome shotgun (WGS) entry which is preliminary data.</text>
</comment>
<proteinExistence type="predicted"/>
<protein>
    <recommendedName>
        <fullName evidence="3">GNAT family N-acetyltransferase</fullName>
    </recommendedName>
</protein>
<dbReference type="RefSeq" id="WP_153418979.1">
    <property type="nucleotide sequence ID" value="NZ_WFLM01000002.1"/>
</dbReference>
<dbReference type="OrthoDB" id="8221510at2"/>
<name>A0A6N6VUA4_9BACT</name>
<evidence type="ECO:0000313" key="2">
    <source>
        <dbReference type="Proteomes" id="UP000437748"/>
    </source>
</evidence>
<organism evidence="1 2">
    <name type="scientific">Silvanigrella paludirubra</name>
    <dbReference type="NCBI Taxonomy" id="2499159"/>
    <lineage>
        <taxon>Bacteria</taxon>
        <taxon>Pseudomonadati</taxon>
        <taxon>Bdellovibrionota</taxon>
        <taxon>Oligoflexia</taxon>
        <taxon>Silvanigrellales</taxon>
        <taxon>Silvanigrellaceae</taxon>
        <taxon>Silvanigrella</taxon>
    </lineage>
</organism>
<evidence type="ECO:0000313" key="1">
    <source>
        <dbReference type="EMBL" id="KAB8039641.1"/>
    </source>
</evidence>
<dbReference type="AlphaFoldDB" id="A0A6N6VUA4"/>
<sequence>MTNLSVSPMKENEIQYMVDYWFNCSNADLDRMGVDKAKLSSKEKFHNDILASFKHPLEDCKSFYMIWYINNEPVGHNAFRDIVKGELASMHLHMWVDKYRGKGFGAKLFCLSALEFYKLYEPKLILCEPAFHNPMPNRMLQKIGYKSWRTNFSKTGYISAICENTSYIIDKETSLNYLNRN</sequence>
<dbReference type="SUPFAM" id="SSF55729">
    <property type="entry name" value="Acyl-CoA N-acyltransferases (Nat)"/>
    <property type="match status" value="1"/>
</dbReference>
<dbReference type="InterPro" id="IPR016181">
    <property type="entry name" value="Acyl_CoA_acyltransferase"/>
</dbReference>